<dbReference type="Pfam" id="PF19567">
    <property type="entry name" value="CpsB_CapC"/>
    <property type="match status" value="1"/>
</dbReference>
<keyword evidence="6" id="KW-1185">Reference proteome</keyword>
<dbReference type="InterPro" id="IPR016667">
    <property type="entry name" value="Caps_polysacc_synth_CpsB/CapC"/>
</dbReference>
<proteinExistence type="inferred from homology"/>
<accession>A0A2S6IGE1</accession>
<evidence type="ECO:0000256" key="3">
    <source>
        <dbReference type="ARBA" id="ARBA00022801"/>
    </source>
</evidence>
<dbReference type="PANTHER" id="PTHR39181">
    <property type="entry name" value="TYROSINE-PROTEIN PHOSPHATASE YWQE"/>
    <property type="match status" value="1"/>
</dbReference>
<dbReference type="InterPro" id="IPR016195">
    <property type="entry name" value="Pol/histidinol_Pase-like"/>
</dbReference>
<reference evidence="5 6" key="1">
    <citation type="submission" date="2018-02" db="EMBL/GenBank/DDBJ databases">
        <title>Genomic Encyclopedia of Archaeal and Bacterial Type Strains, Phase II (KMG-II): from individual species to whole genera.</title>
        <authorList>
            <person name="Goeker M."/>
        </authorList>
    </citation>
    <scope>NUCLEOTIDE SEQUENCE [LARGE SCALE GENOMIC DNA]</scope>
    <source>
        <strain evidence="5 6">DSM 16809</strain>
    </source>
</reference>
<dbReference type="Proteomes" id="UP000239002">
    <property type="component" value="Unassembled WGS sequence"/>
</dbReference>
<name>A0A2S6IGE1_9FLAO</name>
<evidence type="ECO:0000313" key="6">
    <source>
        <dbReference type="Proteomes" id="UP000239002"/>
    </source>
</evidence>
<evidence type="ECO:0000256" key="1">
    <source>
        <dbReference type="ARBA" id="ARBA00005750"/>
    </source>
</evidence>
<dbReference type="SUPFAM" id="SSF89550">
    <property type="entry name" value="PHP domain-like"/>
    <property type="match status" value="1"/>
</dbReference>
<sequence length="245" mass="28447">MFFFNKSVFLVDFLEDVVDIHNHILPGIDDGSKDLETTLEMIGAFKELGFRSCIATPHTMEDYYGNDAIGITEKFNQTKLALDASNHRGFIISTASEYMMDGEFENLIDTNNYLCIHKNYILTELSYFQKPNNLEELVFKMCQKNLKPILAHPERYRYIKSIDAYQDLKDRGFELQLNLLSLTEHYGEDSFQKAKSLLDKGMYEFIGTDAHKPSHLKKIKTIKIKKNQIDSIKKLVENHKLIFNI</sequence>
<protein>
    <recommendedName>
        <fullName evidence="2">protein-tyrosine-phosphatase</fullName>
        <ecNumber evidence="2">3.1.3.48</ecNumber>
    </recommendedName>
</protein>
<gene>
    <name evidence="5" type="ORF">LY01_02563</name>
</gene>
<dbReference type="EMBL" id="PTJE01000007">
    <property type="protein sequence ID" value="PPK93278.1"/>
    <property type="molecule type" value="Genomic_DNA"/>
</dbReference>
<comment type="similarity">
    <text evidence="1">Belongs to the metallo-dependent hydrolases superfamily. CpsB/CapC family.</text>
</comment>
<dbReference type="AlphaFoldDB" id="A0A2S6IGE1"/>
<dbReference type="Gene3D" id="3.20.20.140">
    <property type="entry name" value="Metal-dependent hydrolases"/>
    <property type="match status" value="1"/>
</dbReference>
<dbReference type="GO" id="GO:0004725">
    <property type="term" value="F:protein tyrosine phosphatase activity"/>
    <property type="evidence" value="ECO:0007669"/>
    <property type="project" value="UniProtKB-EC"/>
</dbReference>
<dbReference type="GO" id="GO:0030145">
    <property type="term" value="F:manganese ion binding"/>
    <property type="evidence" value="ECO:0007669"/>
    <property type="project" value="InterPro"/>
</dbReference>
<organism evidence="5 6">
    <name type="scientific">Nonlabens xylanidelens</name>
    <dbReference type="NCBI Taxonomy" id="191564"/>
    <lineage>
        <taxon>Bacteria</taxon>
        <taxon>Pseudomonadati</taxon>
        <taxon>Bacteroidota</taxon>
        <taxon>Flavobacteriia</taxon>
        <taxon>Flavobacteriales</taxon>
        <taxon>Flavobacteriaceae</taxon>
        <taxon>Nonlabens</taxon>
    </lineage>
</organism>
<dbReference type="EC" id="3.1.3.48" evidence="2"/>
<evidence type="ECO:0000256" key="4">
    <source>
        <dbReference type="ARBA" id="ARBA00051722"/>
    </source>
</evidence>
<comment type="catalytic activity">
    <reaction evidence="4">
        <text>O-phospho-L-tyrosyl-[protein] + H2O = L-tyrosyl-[protein] + phosphate</text>
        <dbReference type="Rhea" id="RHEA:10684"/>
        <dbReference type="Rhea" id="RHEA-COMP:10136"/>
        <dbReference type="Rhea" id="RHEA-COMP:20101"/>
        <dbReference type="ChEBI" id="CHEBI:15377"/>
        <dbReference type="ChEBI" id="CHEBI:43474"/>
        <dbReference type="ChEBI" id="CHEBI:46858"/>
        <dbReference type="ChEBI" id="CHEBI:61978"/>
        <dbReference type="EC" id="3.1.3.48"/>
    </reaction>
</comment>
<dbReference type="PANTHER" id="PTHR39181:SF1">
    <property type="entry name" value="TYROSINE-PROTEIN PHOSPHATASE YWQE"/>
    <property type="match status" value="1"/>
</dbReference>
<dbReference type="RefSeq" id="WP_104516231.1">
    <property type="nucleotide sequence ID" value="NZ_PTJE01000007.1"/>
</dbReference>
<evidence type="ECO:0000313" key="5">
    <source>
        <dbReference type="EMBL" id="PPK93278.1"/>
    </source>
</evidence>
<evidence type="ECO:0000256" key="2">
    <source>
        <dbReference type="ARBA" id="ARBA00013064"/>
    </source>
</evidence>
<dbReference type="OrthoDB" id="9788539at2"/>
<comment type="caution">
    <text evidence="5">The sequence shown here is derived from an EMBL/GenBank/DDBJ whole genome shotgun (WGS) entry which is preliminary data.</text>
</comment>
<dbReference type="PIRSF" id="PIRSF016557">
    <property type="entry name" value="Caps_synth_CpsB"/>
    <property type="match status" value="1"/>
</dbReference>
<keyword evidence="3" id="KW-0378">Hydrolase</keyword>